<proteinExistence type="predicted"/>
<evidence type="ECO:0000313" key="1">
    <source>
        <dbReference type="EMBL" id="WNR44848.1"/>
    </source>
</evidence>
<dbReference type="RefSeq" id="WP_314800916.1">
    <property type="nucleotide sequence ID" value="NZ_CP130319.1"/>
</dbReference>
<sequence length="234" mass="24994">MSRLRTALGKEGLQLLVSLPSNDVELAKAALAEGADGLKVHMNVSHRASGNSFGPLGHYEATFQEIRSLYEGPFGIVPGGAMAEVKRDEIEKLPALGVDFFSIYAHHMSTFLLGAKGLSKTFATDPAFDLKLVEGAKAFGMDALEASIIPGDEYGSPLHFGDLMKYRFLVQHARVPVIVPSQRKLTPEDVPALSECGVKALLIGAVVTGRSKEGIQRAVSAFREAIDRTSGGSL</sequence>
<evidence type="ECO:0000313" key="2">
    <source>
        <dbReference type="Proteomes" id="UP001304650"/>
    </source>
</evidence>
<gene>
    <name evidence="1" type="ORF">MJB10_01475</name>
</gene>
<protein>
    <submittedName>
        <fullName evidence="1">Uncharacterized protein</fullName>
    </submittedName>
</protein>
<accession>A0AA96LS12</accession>
<dbReference type="KEGG" id="proo:MJB10_01475"/>
<dbReference type="Proteomes" id="UP001304650">
    <property type="component" value="Chromosome"/>
</dbReference>
<dbReference type="EMBL" id="CP130319">
    <property type="protein sequence ID" value="WNR44848.1"/>
    <property type="molecule type" value="Genomic_DNA"/>
</dbReference>
<organism evidence="1 2">
    <name type="scientific">Paenibacillus roseopurpureus</name>
    <dbReference type="NCBI Taxonomy" id="2918901"/>
    <lineage>
        <taxon>Bacteria</taxon>
        <taxon>Bacillati</taxon>
        <taxon>Bacillota</taxon>
        <taxon>Bacilli</taxon>
        <taxon>Bacillales</taxon>
        <taxon>Paenibacillaceae</taxon>
        <taxon>Paenibacillus</taxon>
    </lineage>
</organism>
<dbReference type="AlphaFoldDB" id="A0AA96LS12"/>
<dbReference type="InterPro" id="IPR036206">
    <property type="entry name" value="ThiamineP_synth_sf"/>
</dbReference>
<reference evidence="1" key="1">
    <citation type="submission" date="2022-02" db="EMBL/GenBank/DDBJ databases">
        <title>Paenibacillus sp. MBLB1832 Whole Genome Shotgun Sequencing.</title>
        <authorList>
            <person name="Hwang C.Y."/>
            <person name="Cho E.-S."/>
            <person name="Seo M.-J."/>
        </authorList>
    </citation>
    <scope>NUCLEOTIDE SEQUENCE</scope>
    <source>
        <strain evidence="1">MBLB1832</strain>
    </source>
</reference>
<name>A0AA96LS12_9BACL</name>
<dbReference type="SUPFAM" id="SSF51391">
    <property type="entry name" value="Thiamin phosphate synthase"/>
    <property type="match status" value="1"/>
</dbReference>
<keyword evidence="2" id="KW-1185">Reference proteome</keyword>